<keyword evidence="3" id="KW-1185">Reference proteome</keyword>
<gene>
    <name evidence="2" type="ORF">KXJ70_06695</name>
</gene>
<feature type="region of interest" description="Disordered" evidence="1">
    <location>
        <begin position="281"/>
        <end position="300"/>
    </location>
</feature>
<accession>A0ABS6VQZ2</accession>
<evidence type="ECO:0000313" key="2">
    <source>
        <dbReference type="EMBL" id="MBW2940454.1"/>
    </source>
</evidence>
<feature type="region of interest" description="Disordered" evidence="1">
    <location>
        <begin position="364"/>
        <end position="399"/>
    </location>
</feature>
<dbReference type="EMBL" id="JAHWDQ010000001">
    <property type="protein sequence ID" value="MBW2940454.1"/>
    <property type="molecule type" value="Genomic_DNA"/>
</dbReference>
<dbReference type="Proteomes" id="UP001166291">
    <property type="component" value="Unassembled WGS sequence"/>
</dbReference>
<dbReference type="RefSeq" id="WP_219042648.1">
    <property type="nucleotide sequence ID" value="NZ_JAHWDQ010000001.1"/>
</dbReference>
<evidence type="ECO:0000313" key="3">
    <source>
        <dbReference type="Proteomes" id="UP001166291"/>
    </source>
</evidence>
<reference evidence="2" key="1">
    <citation type="submission" date="2021-07" db="EMBL/GenBank/DDBJ databases">
        <title>Zhongshania sp. CAU 1632 isolated from seawater.</title>
        <authorList>
            <person name="Kim W."/>
        </authorList>
    </citation>
    <scope>NUCLEOTIDE SEQUENCE</scope>
    <source>
        <strain evidence="2">CAU 1632</strain>
    </source>
</reference>
<protein>
    <recommendedName>
        <fullName evidence="4">GTPase</fullName>
    </recommendedName>
</protein>
<organism evidence="2 3">
    <name type="scientific">Zhongshania aquimaris</name>
    <dbReference type="NCBI Taxonomy" id="2857107"/>
    <lineage>
        <taxon>Bacteria</taxon>
        <taxon>Pseudomonadati</taxon>
        <taxon>Pseudomonadota</taxon>
        <taxon>Gammaproteobacteria</taxon>
        <taxon>Cellvibrionales</taxon>
        <taxon>Spongiibacteraceae</taxon>
        <taxon>Zhongshania</taxon>
    </lineage>
</organism>
<proteinExistence type="predicted"/>
<evidence type="ECO:0000256" key="1">
    <source>
        <dbReference type="SAM" id="MobiDB-lite"/>
    </source>
</evidence>
<feature type="compositionally biased region" description="Basic and acidic residues" evidence="1">
    <location>
        <begin position="381"/>
        <end position="392"/>
    </location>
</feature>
<sequence>MKNNSSLAVATPDITRDSHSQFALNGGAVKTWLSHLPLTNLGESTRLLFQALSELSHTACKPKDRYEILEIIRPQVHHIVKGLSQHYLNKPVVLADKTQKIVLLANTLNTQLATGYCQAFKGLEGENRLLRSKDAMATCLHRALIEHCRILLRTYQLYRSSHAGFWLIAHEVYRCAQTQKLHKTKVSDNLYGDASVRQAYVRLLMLGCSKTHQLPQRHIEEVFNELNQWSSLIDLRSDRLESCVFLFNPAEDASPAYRELIQRAPSLGWLGIDTRTLLAQSGGLSSSPSPRKSNAPKPSKTVLDHLSIAWSSATSRAAERIPCNDPILITVGMNTTHFYVANQTDFSSYQFENDQNDDTELFRERRKDQNDVWSQNGGVDARSRDDESDRKAAMSPIPYRSAESQIETISYSLPQNAPAANAPENKYEYLRSRMLDTSSSGCRIEWPEDTQLRIRTGELVGLKTDDYEGWRVGVVRWLRSDNTHQIGIEALASTATPYSARLVQSGLAVNEYQRAMLLPGSQIAEGPLLLLSGVVGISEGHTVELLRPGHAMRIKLGKIVEQSNAFKLFNFQDIARSSIKIDVPDADAVNKNDFNQLWDIL</sequence>
<feature type="compositionally biased region" description="Polar residues" evidence="1">
    <location>
        <begin position="281"/>
        <end position="292"/>
    </location>
</feature>
<evidence type="ECO:0008006" key="4">
    <source>
        <dbReference type="Google" id="ProtNLM"/>
    </source>
</evidence>
<comment type="caution">
    <text evidence="2">The sequence shown here is derived from an EMBL/GenBank/DDBJ whole genome shotgun (WGS) entry which is preliminary data.</text>
</comment>
<name>A0ABS6VQZ2_9GAMM</name>